<dbReference type="Proteomes" id="UP000479000">
    <property type="component" value="Unassembled WGS sequence"/>
</dbReference>
<proteinExistence type="predicted"/>
<accession>A0A6H5HZ28</accession>
<keyword evidence="3" id="KW-1185">Reference proteome</keyword>
<reference evidence="2 3" key="1">
    <citation type="submission" date="2020-02" db="EMBL/GenBank/DDBJ databases">
        <authorList>
            <person name="Ferguson B K."/>
        </authorList>
    </citation>
    <scope>NUCLEOTIDE SEQUENCE [LARGE SCALE GENOMIC DNA]</scope>
</reference>
<evidence type="ECO:0000313" key="2">
    <source>
        <dbReference type="EMBL" id="CAB0020604.1"/>
    </source>
</evidence>
<feature type="compositionally biased region" description="Basic and acidic residues" evidence="1">
    <location>
        <begin position="52"/>
        <end position="62"/>
    </location>
</feature>
<dbReference type="EMBL" id="CADCXU010035415">
    <property type="protein sequence ID" value="CAB0020604.1"/>
    <property type="molecule type" value="Genomic_DNA"/>
</dbReference>
<feature type="region of interest" description="Disordered" evidence="1">
    <location>
        <begin position="45"/>
        <end position="73"/>
    </location>
</feature>
<evidence type="ECO:0000256" key="1">
    <source>
        <dbReference type="SAM" id="MobiDB-lite"/>
    </source>
</evidence>
<gene>
    <name evidence="2" type="ORF">NTEN_LOCUS24176</name>
</gene>
<evidence type="ECO:0000313" key="3">
    <source>
        <dbReference type="Proteomes" id="UP000479000"/>
    </source>
</evidence>
<protein>
    <submittedName>
        <fullName evidence="2">Uncharacterized protein</fullName>
    </submittedName>
</protein>
<organism evidence="2 3">
    <name type="scientific">Nesidiocoris tenuis</name>
    <dbReference type="NCBI Taxonomy" id="355587"/>
    <lineage>
        <taxon>Eukaryota</taxon>
        <taxon>Metazoa</taxon>
        <taxon>Ecdysozoa</taxon>
        <taxon>Arthropoda</taxon>
        <taxon>Hexapoda</taxon>
        <taxon>Insecta</taxon>
        <taxon>Pterygota</taxon>
        <taxon>Neoptera</taxon>
        <taxon>Paraneoptera</taxon>
        <taxon>Hemiptera</taxon>
        <taxon>Heteroptera</taxon>
        <taxon>Panheteroptera</taxon>
        <taxon>Cimicomorpha</taxon>
        <taxon>Miridae</taxon>
        <taxon>Dicyphina</taxon>
        <taxon>Nesidiocoris</taxon>
    </lineage>
</organism>
<dbReference type="AlphaFoldDB" id="A0A6H5HZ28"/>
<feature type="non-terminal residue" evidence="2">
    <location>
        <position position="73"/>
    </location>
</feature>
<name>A0A6H5HZ28_9HEMI</name>
<sequence>MEPRLETEADLGSDTGALLPCHLILGGQGLVAILRTLQKPLPDCEFPVITNRKRDEDNEGSSKHSSYQLDPTF</sequence>
<feature type="compositionally biased region" description="Polar residues" evidence="1">
    <location>
        <begin position="63"/>
        <end position="73"/>
    </location>
</feature>